<feature type="repeat" description="WD" evidence="14">
    <location>
        <begin position="54"/>
        <end position="90"/>
    </location>
</feature>
<evidence type="ECO:0000256" key="1">
    <source>
        <dbReference type="ARBA" id="ARBA00004371"/>
    </source>
</evidence>
<dbReference type="PANTHER" id="PTHR11024:SF2">
    <property type="entry name" value="PROTEIN SEC13 HOMOLOG"/>
    <property type="match status" value="1"/>
</dbReference>
<evidence type="ECO:0000256" key="12">
    <source>
        <dbReference type="ARBA" id="ARBA00023228"/>
    </source>
</evidence>
<keyword evidence="6 14" id="KW-0853">WD repeat</keyword>
<dbReference type="GO" id="GO:0051028">
    <property type="term" value="P:mRNA transport"/>
    <property type="evidence" value="ECO:0007669"/>
    <property type="project" value="UniProtKB-KW"/>
</dbReference>
<gene>
    <name evidence="15" type="ORF">BXYJ_LOCUS9895</name>
</gene>
<dbReference type="WBParaSite" id="BXY_0808300.1">
    <property type="protein sequence ID" value="BXY_0808300.1"/>
    <property type="gene ID" value="BXY_0808300"/>
</dbReference>
<dbReference type="GO" id="GO:0006606">
    <property type="term" value="P:protein import into nucleus"/>
    <property type="evidence" value="ECO:0007669"/>
    <property type="project" value="TreeGrafter"/>
</dbReference>
<dbReference type="OrthoDB" id="364224at2759"/>
<dbReference type="SUPFAM" id="SSF50978">
    <property type="entry name" value="WD40 repeat-like"/>
    <property type="match status" value="1"/>
</dbReference>
<keyword evidence="18" id="KW-1185">Reference proteome</keyword>
<sequence length="307" mass="34640">MAAISAIVETNHRDVVHDAEMNFYGSRLATCASDHIIKVFEVKPTGQSHAMAELSGHEGPVWQVCWSFPFSDKGEYLASCSHDRKVFIWKEVGNKWTRIYEYTQHEASINSVAWAPSTYGLIFACGSTDCTISIVTNYDDIWKPAKIFNAHDQGVNAVSWAPAKGSRTVINVNETILPKRVVSGGNDKMVKVWKEVSEEKWELDIQLEGHQDWVRDVAWAPVESYNHFTIASCGSDGLVIIWRTDNIEAKVWRKQILCRAEVPVYNVSWNSNGTVLAVAFSDNRVALYQERTQNNWVPITEAVSEQN</sequence>
<comment type="subcellular location">
    <subcellularLocation>
        <location evidence="1">Lysosome</location>
    </subcellularLocation>
    <subcellularLocation>
        <location evidence="2">Nucleus</location>
        <location evidence="2">Nuclear pore complex</location>
    </subcellularLocation>
</comment>
<accession>A0A1I7S4Z9</accession>
<dbReference type="GO" id="GO:0005198">
    <property type="term" value="F:structural molecule activity"/>
    <property type="evidence" value="ECO:0007669"/>
    <property type="project" value="InterPro"/>
</dbReference>
<proteinExistence type="inferred from homology"/>
<evidence type="ECO:0000256" key="8">
    <source>
        <dbReference type="ARBA" id="ARBA00022816"/>
    </source>
</evidence>
<dbReference type="InterPro" id="IPR037363">
    <property type="entry name" value="Sec13/Seh1_fam"/>
</dbReference>
<keyword evidence="7" id="KW-0677">Repeat</keyword>
<keyword evidence="10" id="KW-0811">Translocation</keyword>
<dbReference type="GO" id="GO:0032527">
    <property type="term" value="P:protein exit from endoplasmic reticulum"/>
    <property type="evidence" value="ECO:0007669"/>
    <property type="project" value="TreeGrafter"/>
</dbReference>
<comment type="similarity">
    <text evidence="3">Belongs to the WD repeat SEC13 family.</text>
</comment>
<dbReference type="Proteomes" id="UP000095284">
    <property type="component" value="Unplaced"/>
</dbReference>
<dbReference type="PANTHER" id="PTHR11024">
    <property type="entry name" value="NUCLEAR PORE COMPLEX PROTEIN SEC13 / SEH1 FAMILY MEMBER"/>
    <property type="match status" value="1"/>
</dbReference>
<organism evidence="17 19">
    <name type="scientific">Bursaphelenchus xylophilus</name>
    <name type="common">Pinewood nematode worm</name>
    <name type="synonym">Aphelenchoides xylophilus</name>
    <dbReference type="NCBI Taxonomy" id="6326"/>
    <lineage>
        <taxon>Eukaryota</taxon>
        <taxon>Metazoa</taxon>
        <taxon>Ecdysozoa</taxon>
        <taxon>Nematoda</taxon>
        <taxon>Chromadorea</taxon>
        <taxon>Rhabditida</taxon>
        <taxon>Tylenchina</taxon>
        <taxon>Tylenchomorpha</taxon>
        <taxon>Aphelenchoidea</taxon>
        <taxon>Aphelenchoididae</taxon>
        <taxon>Bursaphelenchus</taxon>
    </lineage>
</organism>
<keyword evidence="9" id="KW-0653">Protein transport</keyword>
<name>A0A1I7S4Z9_BURXY</name>
<dbReference type="Proteomes" id="UP000582659">
    <property type="component" value="Unassembled WGS sequence"/>
</dbReference>
<dbReference type="Gene3D" id="2.130.10.10">
    <property type="entry name" value="YVTN repeat-like/Quinoprotein amine dehydrogenase"/>
    <property type="match status" value="1"/>
</dbReference>
<evidence type="ECO:0000256" key="3">
    <source>
        <dbReference type="ARBA" id="ARBA00010102"/>
    </source>
</evidence>
<feature type="repeat" description="WD" evidence="14">
    <location>
        <begin position="207"/>
        <end position="242"/>
    </location>
</feature>
<keyword evidence="13" id="KW-0539">Nucleus</keyword>
<protein>
    <recommendedName>
        <fullName evidence="4">Protein SEC13 homolog</fullName>
    </recommendedName>
</protein>
<dbReference type="InterPro" id="IPR001680">
    <property type="entry name" value="WD40_rpt"/>
</dbReference>
<evidence type="ECO:0000256" key="14">
    <source>
        <dbReference type="PROSITE-ProRule" id="PRU00221"/>
    </source>
</evidence>
<evidence type="ECO:0000313" key="18">
    <source>
        <dbReference type="Proteomes" id="UP000659654"/>
    </source>
</evidence>
<evidence type="ECO:0000256" key="9">
    <source>
        <dbReference type="ARBA" id="ARBA00022927"/>
    </source>
</evidence>
<dbReference type="GO" id="GO:0005764">
    <property type="term" value="C:lysosome"/>
    <property type="evidence" value="ECO:0007669"/>
    <property type="project" value="UniProtKB-SubCell"/>
</dbReference>
<dbReference type="SMR" id="A0A1I7S4Z9"/>
<dbReference type="PROSITE" id="PS50082">
    <property type="entry name" value="WD_REPEATS_2"/>
    <property type="match status" value="2"/>
</dbReference>
<dbReference type="AlphaFoldDB" id="A0A1I7S4Z9"/>
<evidence type="ECO:0000256" key="7">
    <source>
        <dbReference type="ARBA" id="ARBA00022737"/>
    </source>
</evidence>
<keyword evidence="12" id="KW-0458">Lysosome</keyword>
<evidence type="ECO:0000313" key="16">
    <source>
        <dbReference type="EMBL" id="CAG9117547.1"/>
    </source>
</evidence>
<evidence type="ECO:0000256" key="4">
    <source>
        <dbReference type="ARBA" id="ARBA00019195"/>
    </source>
</evidence>
<evidence type="ECO:0000313" key="19">
    <source>
        <dbReference type="WBParaSite" id="BXY_0808300.1"/>
    </source>
</evidence>
<dbReference type="GO" id="GO:0030127">
    <property type="term" value="C:COPII vesicle coat"/>
    <property type="evidence" value="ECO:0007669"/>
    <property type="project" value="TreeGrafter"/>
</dbReference>
<evidence type="ECO:0000256" key="5">
    <source>
        <dbReference type="ARBA" id="ARBA00022448"/>
    </source>
</evidence>
<dbReference type="Pfam" id="PF00400">
    <property type="entry name" value="WD40"/>
    <property type="match status" value="4"/>
</dbReference>
<dbReference type="GO" id="GO:0032008">
    <property type="term" value="P:positive regulation of TOR signaling"/>
    <property type="evidence" value="ECO:0007669"/>
    <property type="project" value="TreeGrafter"/>
</dbReference>
<evidence type="ECO:0000256" key="2">
    <source>
        <dbReference type="ARBA" id="ARBA00004567"/>
    </source>
</evidence>
<keyword evidence="11" id="KW-0906">Nuclear pore complex</keyword>
<evidence type="ECO:0000256" key="10">
    <source>
        <dbReference type="ARBA" id="ARBA00023010"/>
    </source>
</evidence>
<dbReference type="InterPro" id="IPR036322">
    <property type="entry name" value="WD40_repeat_dom_sf"/>
</dbReference>
<dbReference type="EMBL" id="CAJFDI010000004">
    <property type="protein sequence ID" value="CAD5227350.1"/>
    <property type="molecule type" value="Genomic_DNA"/>
</dbReference>
<evidence type="ECO:0000256" key="11">
    <source>
        <dbReference type="ARBA" id="ARBA00023132"/>
    </source>
</evidence>
<reference evidence="19" key="1">
    <citation type="submission" date="2016-11" db="UniProtKB">
        <authorList>
            <consortium name="WormBaseParasite"/>
        </authorList>
    </citation>
    <scope>IDENTIFICATION</scope>
</reference>
<evidence type="ECO:0000256" key="13">
    <source>
        <dbReference type="ARBA" id="ARBA00023242"/>
    </source>
</evidence>
<dbReference type="EMBL" id="CAJFCV020000004">
    <property type="protein sequence ID" value="CAG9117547.1"/>
    <property type="molecule type" value="Genomic_DNA"/>
</dbReference>
<keyword evidence="8" id="KW-0509">mRNA transport</keyword>
<dbReference type="Proteomes" id="UP000659654">
    <property type="component" value="Unassembled WGS sequence"/>
</dbReference>
<evidence type="ECO:0000256" key="6">
    <source>
        <dbReference type="ARBA" id="ARBA00022574"/>
    </source>
</evidence>
<keyword evidence="5" id="KW-0813">Transport</keyword>
<dbReference type="eggNOG" id="KOG1332">
    <property type="taxonomic scope" value="Eukaryota"/>
</dbReference>
<evidence type="ECO:0000313" key="15">
    <source>
        <dbReference type="EMBL" id="CAD5227350.1"/>
    </source>
</evidence>
<evidence type="ECO:0000313" key="17">
    <source>
        <dbReference type="Proteomes" id="UP000095284"/>
    </source>
</evidence>
<dbReference type="InterPro" id="IPR015943">
    <property type="entry name" value="WD40/YVTN_repeat-like_dom_sf"/>
</dbReference>
<dbReference type="GO" id="GO:0090114">
    <property type="term" value="P:COPII-coated vesicle budding"/>
    <property type="evidence" value="ECO:0007669"/>
    <property type="project" value="TreeGrafter"/>
</dbReference>
<dbReference type="SMART" id="SM00320">
    <property type="entry name" value="WD40"/>
    <property type="match status" value="6"/>
</dbReference>
<dbReference type="GO" id="GO:0031080">
    <property type="term" value="C:nuclear pore outer ring"/>
    <property type="evidence" value="ECO:0007669"/>
    <property type="project" value="TreeGrafter"/>
</dbReference>
<reference evidence="16" key="2">
    <citation type="submission" date="2020-08" db="EMBL/GenBank/DDBJ databases">
        <authorList>
            <person name="Kikuchi T."/>
        </authorList>
    </citation>
    <scope>NUCLEOTIDE SEQUENCE</scope>
    <source>
        <strain evidence="15">Ka4C1</strain>
    </source>
</reference>